<accession>A0A069PLF8</accession>
<dbReference type="EMBL" id="JFHC01000026">
    <property type="protein sequence ID" value="KDR41533.1"/>
    <property type="molecule type" value="Genomic_DNA"/>
</dbReference>
<keyword evidence="2" id="KW-1185">Reference proteome</keyword>
<evidence type="ECO:0000313" key="2">
    <source>
        <dbReference type="Proteomes" id="UP000027466"/>
    </source>
</evidence>
<reference evidence="1 2" key="1">
    <citation type="submission" date="2014-03" db="EMBL/GenBank/DDBJ databases">
        <title>Draft Genome Sequences of Four Burkholderia Strains.</title>
        <authorList>
            <person name="Liu X.Y."/>
            <person name="Li C.X."/>
            <person name="Xu J.H."/>
        </authorList>
    </citation>
    <scope>NUCLEOTIDE SEQUENCE [LARGE SCALE GENOMIC DNA]</scope>
    <source>
        <strain evidence="1 2">DSM 50014</strain>
    </source>
</reference>
<evidence type="ECO:0000313" key="1">
    <source>
        <dbReference type="EMBL" id="KDR41533.1"/>
    </source>
</evidence>
<dbReference type="RefSeq" id="WP_035939479.1">
    <property type="nucleotide sequence ID" value="NZ_CADFFX010000001.1"/>
</dbReference>
<sequence length="137" mass="13810">MASNLKYSVTLKNDQQAAITTRLGASAAYDLYDGTQPTSPETAVTTQNLLATLVCSTTLAPAPSGGVLILNAISNGTGTAAAGTGKTANWYRLRTSAGVAHVDGTVGISGCDLNLNNPNIATGQTVSVSSSTYTNGN</sequence>
<comment type="caution">
    <text evidence="1">The sequence shown here is derived from an EMBL/GenBank/DDBJ whole genome shotgun (WGS) entry which is preliminary data.</text>
</comment>
<dbReference type="STRING" id="60547.GCA_000751215_06371"/>
<protein>
    <submittedName>
        <fullName evidence="1">Uncharacterized protein</fullName>
    </submittedName>
</protein>
<dbReference type="AlphaFoldDB" id="A0A069PLF8"/>
<name>A0A069PLF8_9BURK</name>
<dbReference type="Proteomes" id="UP000027466">
    <property type="component" value="Unassembled WGS sequence"/>
</dbReference>
<proteinExistence type="predicted"/>
<gene>
    <name evidence="1" type="ORF">BG61_16640</name>
</gene>
<organism evidence="1 2">
    <name type="scientific">Caballeronia glathei</name>
    <dbReference type="NCBI Taxonomy" id="60547"/>
    <lineage>
        <taxon>Bacteria</taxon>
        <taxon>Pseudomonadati</taxon>
        <taxon>Pseudomonadota</taxon>
        <taxon>Betaproteobacteria</taxon>
        <taxon>Burkholderiales</taxon>
        <taxon>Burkholderiaceae</taxon>
        <taxon>Caballeronia</taxon>
    </lineage>
</organism>